<dbReference type="InterPro" id="IPR001356">
    <property type="entry name" value="HD"/>
</dbReference>
<sequence>MSSSQSGEFSKHIATDGSESQVQPPRRRHRECVASPQTHSKSSGDGTIGNTLDSEQYGEEQIEPLDLSVRPKPPPATTCEASSSKFCFLQACLHGTPSNTQPNSSDTNANLLFPNLLQPLGTHTQTHRTTFQEVTVHECKQMESENQDHTAKCGTQDASNSSGHISIDDCSTESTSIPGTWKRKYARFSEEQIRELENRFITNTNISLSECVELGGRLGLTARQVRCLRKILVEPGHS</sequence>
<dbReference type="Pfam" id="PF00046">
    <property type="entry name" value="Homeodomain"/>
    <property type="match status" value="1"/>
</dbReference>
<dbReference type="AlphaFoldDB" id="A0A5K3FZC7"/>
<evidence type="ECO:0000256" key="1">
    <source>
        <dbReference type="RuleBase" id="RU000682"/>
    </source>
</evidence>
<evidence type="ECO:0000313" key="4">
    <source>
        <dbReference type="WBParaSite" id="MCU_013596-RA"/>
    </source>
</evidence>
<reference evidence="4" key="1">
    <citation type="submission" date="2019-11" db="UniProtKB">
        <authorList>
            <consortium name="WormBaseParasite"/>
        </authorList>
    </citation>
    <scope>IDENTIFICATION</scope>
</reference>
<dbReference type="SMART" id="SM00389">
    <property type="entry name" value="HOX"/>
    <property type="match status" value="1"/>
</dbReference>
<dbReference type="Gene3D" id="1.10.10.60">
    <property type="entry name" value="Homeodomain-like"/>
    <property type="match status" value="1"/>
</dbReference>
<accession>A0A5K3FZC7</accession>
<keyword evidence="1" id="KW-0238">DNA-binding</keyword>
<keyword evidence="1" id="KW-0539">Nucleus</keyword>
<feature type="domain" description="Homeobox" evidence="3">
    <location>
        <begin position="181"/>
        <end position="234"/>
    </location>
</feature>
<dbReference type="GO" id="GO:0003677">
    <property type="term" value="F:DNA binding"/>
    <property type="evidence" value="ECO:0007669"/>
    <property type="project" value="UniProtKB-KW"/>
</dbReference>
<feature type="compositionally biased region" description="Polar residues" evidence="2">
    <location>
        <begin position="35"/>
        <end position="54"/>
    </location>
</feature>
<keyword evidence="1" id="KW-0371">Homeobox</keyword>
<feature type="region of interest" description="Disordered" evidence="2">
    <location>
        <begin position="1"/>
        <end position="56"/>
    </location>
</feature>
<comment type="subcellular location">
    <subcellularLocation>
        <location evidence="1">Nucleus</location>
    </subcellularLocation>
</comment>
<dbReference type="GO" id="GO:0005634">
    <property type="term" value="C:nucleus"/>
    <property type="evidence" value="ECO:0007669"/>
    <property type="project" value="UniProtKB-SubCell"/>
</dbReference>
<organism evidence="4">
    <name type="scientific">Mesocestoides corti</name>
    <name type="common">Flatworm</name>
    <dbReference type="NCBI Taxonomy" id="53468"/>
    <lineage>
        <taxon>Eukaryota</taxon>
        <taxon>Metazoa</taxon>
        <taxon>Spiralia</taxon>
        <taxon>Lophotrochozoa</taxon>
        <taxon>Platyhelminthes</taxon>
        <taxon>Cestoda</taxon>
        <taxon>Eucestoda</taxon>
        <taxon>Cyclophyllidea</taxon>
        <taxon>Mesocestoididae</taxon>
        <taxon>Mesocestoides</taxon>
    </lineage>
</organism>
<dbReference type="WBParaSite" id="MCU_013596-RA">
    <property type="protein sequence ID" value="MCU_013596-RA"/>
    <property type="gene ID" value="MCU_013596"/>
</dbReference>
<dbReference type="InterPro" id="IPR009057">
    <property type="entry name" value="Homeodomain-like_sf"/>
</dbReference>
<evidence type="ECO:0000256" key="2">
    <source>
        <dbReference type="SAM" id="MobiDB-lite"/>
    </source>
</evidence>
<evidence type="ECO:0000259" key="3">
    <source>
        <dbReference type="SMART" id="SM00389"/>
    </source>
</evidence>
<dbReference type="SUPFAM" id="SSF46689">
    <property type="entry name" value="Homeodomain-like"/>
    <property type="match status" value="1"/>
</dbReference>
<dbReference type="CDD" id="cd00086">
    <property type="entry name" value="homeodomain"/>
    <property type="match status" value="1"/>
</dbReference>
<protein>
    <submittedName>
        <fullName evidence="4">Homeobox domain-containing protein</fullName>
    </submittedName>
</protein>
<proteinExistence type="predicted"/>
<name>A0A5K3FZC7_MESCO</name>